<accession>A0AB38R4R6</accession>
<evidence type="ECO:0000313" key="2">
    <source>
        <dbReference type="Proteomes" id="UP001058458"/>
    </source>
</evidence>
<dbReference type="RefSeq" id="WP_248296008.1">
    <property type="nucleotide sequence ID" value="NZ_CP063416.1"/>
</dbReference>
<organism evidence="1 2">
    <name type="scientific">Parageobacillus thermoglucosidasius</name>
    <name type="common">Geobacillus thermoglucosidasius</name>
    <dbReference type="NCBI Taxonomy" id="1426"/>
    <lineage>
        <taxon>Bacteria</taxon>
        <taxon>Bacillati</taxon>
        <taxon>Bacillota</taxon>
        <taxon>Bacilli</taxon>
        <taxon>Bacillales</taxon>
        <taxon>Anoxybacillaceae</taxon>
        <taxon>Parageobacillus</taxon>
    </lineage>
</organism>
<evidence type="ECO:0000313" key="1">
    <source>
        <dbReference type="EMBL" id="UOE78420.1"/>
    </source>
</evidence>
<proteinExistence type="predicted"/>
<geneLocation type="plasmid" evidence="1 2">
    <name>unnamed2</name>
</geneLocation>
<keyword evidence="1" id="KW-0614">Plasmid</keyword>
<reference evidence="1" key="1">
    <citation type="submission" date="2020-10" db="EMBL/GenBank/DDBJ databases">
        <authorList>
            <person name="Delgado J.A."/>
            <person name="Gonzalez J.M."/>
        </authorList>
    </citation>
    <scope>NUCLEOTIDE SEQUENCE</scope>
    <source>
        <strain evidence="1">23.6</strain>
        <plasmid evidence="1">unnamed2</plasmid>
    </source>
</reference>
<name>A0AB38R4R6_PARTM</name>
<dbReference type="AlphaFoldDB" id="A0AB38R4R6"/>
<sequence>MNWGKQRNTLLPDYLVCEYTYIGVSEIKEPKVKLLFGKAKNHEKPFIISVIAQDSISPIQFIPETYMVLNNFVEMLGISLDNVDCYLDYNEVSKSNDKICRFSFSFEPKGSIDIKYGEDIPFSRLPKALYELYEKYLGKDKIDGSIL</sequence>
<dbReference type="EMBL" id="CP063416">
    <property type="protein sequence ID" value="UOE78420.1"/>
    <property type="molecule type" value="Genomic_DNA"/>
</dbReference>
<dbReference type="Proteomes" id="UP001058458">
    <property type="component" value="Plasmid unnamed2"/>
</dbReference>
<gene>
    <name evidence="1" type="ORF">IMI45_20190</name>
</gene>
<protein>
    <submittedName>
        <fullName evidence="1">Uncharacterized protein</fullName>
    </submittedName>
</protein>